<dbReference type="EMBL" id="DVLU01000065">
    <property type="protein sequence ID" value="HIT85595.1"/>
    <property type="molecule type" value="Genomic_DNA"/>
</dbReference>
<dbReference type="GO" id="GO:0002949">
    <property type="term" value="P:tRNA threonylcarbamoyladenosine modification"/>
    <property type="evidence" value="ECO:0007669"/>
    <property type="project" value="InterPro"/>
</dbReference>
<dbReference type="NCBIfam" id="TIGR03725">
    <property type="entry name" value="T6A_YeaZ"/>
    <property type="match status" value="1"/>
</dbReference>
<evidence type="ECO:0000313" key="2">
    <source>
        <dbReference type="EMBL" id="HIT85595.1"/>
    </source>
</evidence>
<evidence type="ECO:0000313" key="3">
    <source>
        <dbReference type="Proteomes" id="UP000824165"/>
    </source>
</evidence>
<dbReference type="GO" id="GO:0005829">
    <property type="term" value="C:cytosol"/>
    <property type="evidence" value="ECO:0007669"/>
    <property type="project" value="TreeGrafter"/>
</dbReference>
<dbReference type="InterPro" id="IPR000905">
    <property type="entry name" value="Gcp-like_dom"/>
</dbReference>
<dbReference type="AlphaFoldDB" id="A0A9D1H3A2"/>
<proteinExistence type="predicted"/>
<dbReference type="InterPro" id="IPR022496">
    <property type="entry name" value="T6A_TsaB"/>
</dbReference>
<dbReference type="SUPFAM" id="SSF53067">
    <property type="entry name" value="Actin-like ATPase domain"/>
    <property type="match status" value="2"/>
</dbReference>
<accession>A0A9D1H3A2</accession>
<dbReference type="Gene3D" id="3.30.420.40">
    <property type="match status" value="2"/>
</dbReference>
<dbReference type="PANTHER" id="PTHR11735:SF11">
    <property type="entry name" value="TRNA THREONYLCARBAMOYLADENOSINE BIOSYNTHESIS PROTEIN TSAB"/>
    <property type="match status" value="1"/>
</dbReference>
<comment type="caution">
    <text evidence="2">The sequence shown here is derived from an EMBL/GenBank/DDBJ whole genome shotgun (WGS) entry which is preliminary data.</text>
</comment>
<dbReference type="Proteomes" id="UP000824165">
    <property type="component" value="Unassembled WGS sequence"/>
</dbReference>
<reference evidence="2" key="2">
    <citation type="journal article" date="2021" name="PeerJ">
        <title>Extensive microbial diversity within the chicken gut microbiome revealed by metagenomics and culture.</title>
        <authorList>
            <person name="Gilroy R."/>
            <person name="Ravi A."/>
            <person name="Getino M."/>
            <person name="Pursley I."/>
            <person name="Horton D.L."/>
            <person name="Alikhan N.F."/>
            <person name="Baker D."/>
            <person name="Gharbi K."/>
            <person name="Hall N."/>
            <person name="Watson M."/>
            <person name="Adriaenssens E.M."/>
            <person name="Foster-Nyarko E."/>
            <person name="Jarju S."/>
            <person name="Secka A."/>
            <person name="Antonio M."/>
            <person name="Oren A."/>
            <person name="Chaudhuri R.R."/>
            <person name="La Ragione R."/>
            <person name="Hildebrand F."/>
            <person name="Pallen M.J."/>
        </authorList>
    </citation>
    <scope>NUCLEOTIDE SEQUENCE</scope>
    <source>
        <strain evidence="2">CHK181-108</strain>
    </source>
</reference>
<gene>
    <name evidence="2" type="primary">tsaB</name>
    <name evidence="2" type="ORF">IAA60_06780</name>
</gene>
<dbReference type="Pfam" id="PF00814">
    <property type="entry name" value="TsaD"/>
    <property type="match status" value="1"/>
</dbReference>
<organism evidence="2 3">
    <name type="scientific">Candidatus Ornithomonoglobus intestinigallinarum</name>
    <dbReference type="NCBI Taxonomy" id="2840894"/>
    <lineage>
        <taxon>Bacteria</taxon>
        <taxon>Bacillati</taxon>
        <taxon>Bacillota</taxon>
        <taxon>Clostridia</taxon>
        <taxon>Candidatus Ornithomonoglobus</taxon>
    </lineage>
</organism>
<dbReference type="CDD" id="cd24032">
    <property type="entry name" value="ASKHA_NBD_TsaB"/>
    <property type="match status" value="1"/>
</dbReference>
<evidence type="ECO:0000259" key="1">
    <source>
        <dbReference type="Pfam" id="PF00814"/>
    </source>
</evidence>
<dbReference type="PANTHER" id="PTHR11735">
    <property type="entry name" value="TRNA N6-ADENOSINE THREONYLCARBAMOYLTRANSFERASE"/>
    <property type="match status" value="1"/>
</dbReference>
<feature type="domain" description="Gcp-like" evidence="1">
    <location>
        <begin position="30"/>
        <end position="225"/>
    </location>
</feature>
<sequence length="236" mass="25230">MKILAIDTSSDAASAAVADDEKLLAEYTVNNKKKTHSQKIMVMVDAVLRDAGLDISDIDLFAAVNGPGSFTGIRIGVAAAKAFAHACGKPAVGVNSLESLAYNLPFCEHIIVPVMAAGKNRVYTASYIYDGIIKELEAPEPSTIEECAAGCGELLDVAFVGDGAAVHREYLKETLGDKAFFAPPGANLQRASSAAYCAFNKFKNGAPGDYHELEPLYLKKSQAEQELDRKRKGQKQ</sequence>
<name>A0A9D1H3A2_9FIRM</name>
<protein>
    <submittedName>
        <fullName evidence="2">tRNA (Adenosine(37)-N6)-threonylcarbamoyltransferase complex dimerization subunit type 1 TsaB</fullName>
    </submittedName>
</protein>
<dbReference type="InterPro" id="IPR043129">
    <property type="entry name" value="ATPase_NBD"/>
</dbReference>
<reference evidence="2" key="1">
    <citation type="submission" date="2020-10" db="EMBL/GenBank/DDBJ databases">
        <authorList>
            <person name="Gilroy R."/>
        </authorList>
    </citation>
    <scope>NUCLEOTIDE SEQUENCE</scope>
    <source>
        <strain evidence="2">CHK181-108</strain>
    </source>
</reference>